<organism evidence="1 2">
    <name type="scientific">Megaselia scalaris</name>
    <name type="common">Humpbacked fly</name>
    <name type="synonym">Phora scalaris</name>
    <dbReference type="NCBI Taxonomy" id="36166"/>
    <lineage>
        <taxon>Eukaryota</taxon>
        <taxon>Metazoa</taxon>
        <taxon>Ecdysozoa</taxon>
        <taxon>Arthropoda</taxon>
        <taxon>Hexapoda</taxon>
        <taxon>Insecta</taxon>
        <taxon>Pterygota</taxon>
        <taxon>Neoptera</taxon>
        <taxon>Endopterygota</taxon>
        <taxon>Diptera</taxon>
        <taxon>Brachycera</taxon>
        <taxon>Muscomorpha</taxon>
        <taxon>Platypezoidea</taxon>
        <taxon>Phoridae</taxon>
        <taxon>Megaseliini</taxon>
        <taxon>Megaselia</taxon>
    </lineage>
</organism>
<proteinExistence type="predicted"/>
<evidence type="ECO:0000313" key="2">
    <source>
        <dbReference type="Proteomes" id="UP000015102"/>
    </source>
</evidence>
<dbReference type="HOGENOM" id="CLU_2475295_0_0_1"/>
<evidence type="ECO:0000313" key="1">
    <source>
        <dbReference type="EnsemblMetazoa" id="MESCA009823-PA"/>
    </source>
</evidence>
<keyword evidence="2" id="KW-1185">Reference proteome</keyword>
<reference evidence="2" key="1">
    <citation type="submission" date="2013-02" db="EMBL/GenBank/DDBJ databases">
        <authorList>
            <person name="Hughes D."/>
        </authorList>
    </citation>
    <scope>NUCLEOTIDE SEQUENCE</scope>
    <source>
        <strain>Durham</strain>
        <strain evidence="2">NC isolate 2 -- Noor lab</strain>
    </source>
</reference>
<dbReference type="AlphaFoldDB" id="T1H0X6"/>
<protein>
    <submittedName>
        <fullName evidence="1">Uncharacterized protein</fullName>
    </submittedName>
</protein>
<accession>T1H0X6</accession>
<name>T1H0X6_MEGSC</name>
<dbReference type="EMBL" id="CAQQ02379115">
    <property type="status" value="NOT_ANNOTATED_CDS"/>
    <property type="molecule type" value="Genomic_DNA"/>
</dbReference>
<reference evidence="1" key="2">
    <citation type="submission" date="2015-06" db="UniProtKB">
        <authorList>
            <consortium name="EnsemblMetazoa"/>
        </authorList>
    </citation>
    <scope>IDENTIFICATION</scope>
</reference>
<dbReference type="Proteomes" id="UP000015102">
    <property type="component" value="Unassembled WGS sequence"/>
</dbReference>
<sequence>IVVNVVESFLRLKRAAESTSLQVNGNNTKYIFSTPKHNSIEPTMGSYNIEIVKNFVTSDFRKRRVENKNNQELKQLYPKSRRCPKDQI</sequence>
<dbReference type="EnsemblMetazoa" id="MESCA009823-RA">
    <property type="protein sequence ID" value="MESCA009823-PA"/>
    <property type="gene ID" value="MESCA009823"/>
</dbReference>